<feature type="signal peptide" evidence="1">
    <location>
        <begin position="1"/>
        <end position="32"/>
    </location>
</feature>
<dbReference type="RefSeq" id="WP_200379754.1">
    <property type="nucleotide sequence ID" value="NZ_NRRU01000094.1"/>
</dbReference>
<evidence type="ECO:0000259" key="2">
    <source>
        <dbReference type="Pfam" id="PF04273"/>
    </source>
</evidence>
<organism evidence="3 4">
    <name type="scientific">Rubrivivax gelatinosus</name>
    <name type="common">Rhodocyclus gelatinosus</name>
    <name type="synonym">Rhodopseudomonas gelatinosa</name>
    <dbReference type="NCBI Taxonomy" id="28068"/>
    <lineage>
        <taxon>Bacteria</taxon>
        <taxon>Pseudomonadati</taxon>
        <taxon>Pseudomonadota</taxon>
        <taxon>Betaproteobacteria</taxon>
        <taxon>Burkholderiales</taxon>
        <taxon>Sphaerotilaceae</taxon>
        <taxon>Rubrivivax</taxon>
    </lineage>
</organism>
<dbReference type="InterPro" id="IPR005939">
    <property type="entry name" value="BLH_phosphatase-like"/>
</dbReference>
<keyword evidence="1" id="KW-0732">Signal</keyword>
<comment type="caution">
    <text evidence="3">The sequence shown here is derived from an EMBL/GenBank/DDBJ whole genome shotgun (WGS) entry which is preliminary data.</text>
</comment>
<reference evidence="3" key="1">
    <citation type="submission" date="2017-08" db="EMBL/GenBank/DDBJ databases">
        <authorList>
            <person name="Imhoff J.F."/>
            <person name="Rahn T."/>
            <person name="Kuenzel S."/>
            <person name="Neulinger S.C."/>
        </authorList>
    </citation>
    <scope>NUCLEOTIDE SEQUENCE</scope>
    <source>
        <strain evidence="3">IM 151</strain>
    </source>
</reference>
<dbReference type="Gene3D" id="3.90.190.10">
    <property type="entry name" value="Protein tyrosine phosphatase superfamily"/>
    <property type="match status" value="1"/>
</dbReference>
<feature type="chain" id="PRO_5046777034" description="Beta-lactamase hydrolase-like protein phosphatase-like domain-containing protein" evidence="1">
    <location>
        <begin position="33"/>
        <end position="194"/>
    </location>
</feature>
<dbReference type="InterPro" id="IPR029021">
    <property type="entry name" value="Prot-tyrosine_phosphatase-like"/>
</dbReference>
<keyword evidence="4" id="KW-1185">Reference proteome</keyword>
<evidence type="ECO:0000313" key="3">
    <source>
        <dbReference type="EMBL" id="MBK1715053.1"/>
    </source>
</evidence>
<evidence type="ECO:0000313" key="4">
    <source>
        <dbReference type="Proteomes" id="UP001041814"/>
    </source>
</evidence>
<accession>A0ABS1DZV8</accession>
<sequence>MNLMRRFTSRLSPKSAFAVSLALAAAAVLAQAAWSRHVEAEVLARVAPHRLAASIDVTGQLQPADMAVIGDRYVAVVDLRPDGEAVGQPSSAEMQAAALRGRVRFVYLPVPHGEIPEESVARLKDVLETSHGAVLLYCRSGKRAARTWALAEASRPSGLPSAAILAAVRGAGQNADDLQERIQAAVLTRDQEKP</sequence>
<protein>
    <recommendedName>
        <fullName evidence="2">Beta-lactamase hydrolase-like protein phosphatase-like domain-containing protein</fullName>
    </recommendedName>
</protein>
<dbReference type="Pfam" id="PF04273">
    <property type="entry name" value="BLH_phosphatase"/>
    <property type="match status" value="1"/>
</dbReference>
<dbReference type="EMBL" id="NRRU01000094">
    <property type="protein sequence ID" value="MBK1715053.1"/>
    <property type="molecule type" value="Genomic_DNA"/>
</dbReference>
<dbReference type="Proteomes" id="UP001041814">
    <property type="component" value="Unassembled WGS sequence"/>
</dbReference>
<evidence type="ECO:0000256" key="1">
    <source>
        <dbReference type="SAM" id="SignalP"/>
    </source>
</evidence>
<gene>
    <name evidence="3" type="ORF">CKO43_20025</name>
</gene>
<name>A0ABS1DZV8_RUBGE</name>
<feature type="domain" description="Beta-lactamase hydrolase-like protein phosphatase-like" evidence="2">
    <location>
        <begin position="51"/>
        <end position="153"/>
    </location>
</feature>
<reference evidence="3" key="2">
    <citation type="journal article" date="2020" name="Microorganisms">
        <title>Osmotic Adaptation and Compatible Solute Biosynthesis of Phototrophic Bacteria as Revealed from Genome Analyses.</title>
        <authorList>
            <person name="Imhoff J.F."/>
            <person name="Rahn T."/>
            <person name="Kunzel S."/>
            <person name="Keller A."/>
            <person name="Neulinger S.C."/>
        </authorList>
    </citation>
    <scope>NUCLEOTIDE SEQUENCE</scope>
    <source>
        <strain evidence="3">IM 151</strain>
    </source>
</reference>
<proteinExistence type="predicted"/>